<sequence length="192" mass="20882">MADPVLHLLAGPNGSGKSTLYERVVGPVTHLRFVNADQLAAERWPDDAEARAYEAAALAADAREELLARRESFVTETVFSHPSKLSLVSDARAAGYIVALHVVVVSLELSVARVADRVARGGHSVPEMKVRERYARLWPLVASAVRQADRATVYDNSRAAVPFRVVAEFYNGAPLAAPTWPTWVPAELQTLA</sequence>
<reference evidence="1 2" key="1">
    <citation type="submission" date="2019-11" db="EMBL/GenBank/DDBJ databases">
        <title>Acidiferrimicrobium australis gen. nov., sp. nov., an acidophilic and obligately heterotrophic, member of the Actinobacteria that catalyses dissimilatory oxido- reduction of iron isolated from metal-rich acidic water in Chile.</title>
        <authorList>
            <person name="Gonzalez D."/>
            <person name="Huber K."/>
            <person name="Hedrich S."/>
            <person name="Rojas-Villalobos C."/>
            <person name="Quatrini R."/>
            <person name="Dinamarca M.A."/>
            <person name="Schwarz A."/>
            <person name="Canales C."/>
            <person name="Nancucheo I."/>
        </authorList>
    </citation>
    <scope>NUCLEOTIDE SEQUENCE [LARGE SCALE GENOMIC DNA]</scope>
    <source>
        <strain evidence="1 2">USS-CCA1</strain>
    </source>
</reference>
<name>A0ABW9QR47_9ACTN</name>
<evidence type="ECO:0000313" key="2">
    <source>
        <dbReference type="Proteomes" id="UP000437736"/>
    </source>
</evidence>
<proteinExistence type="predicted"/>
<protein>
    <submittedName>
        <fullName evidence="1">AAA family ATPase</fullName>
    </submittedName>
</protein>
<dbReference type="EMBL" id="WJHE01000185">
    <property type="protein sequence ID" value="MST31963.1"/>
    <property type="molecule type" value="Genomic_DNA"/>
</dbReference>
<organism evidence="1 2">
    <name type="scientific">Acidiferrimicrobium australe</name>
    <dbReference type="NCBI Taxonomy" id="2664430"/>
    <lineage>
        <taxon>Bacteria</taxon>
        <taxon>Bacillati</taxon>
        <taxon>Actinomycetota</taxon>
        <taxon>Acidimicrobiia</taxon>
        <taxon>Acidimicrobiales</taxon>
        <taxon>Acidimicrobiaceae</taxon>
        <taxon>Acidiferrimicrobium</taxon>
    </lineage>
</organism>
<dbReference type="PANTHER" id="PTHR39206:SF1">
    <property type="entry name" value="SLL8004 PROTEIN"/>
    <property type="match status" value="1"/>
</dbReference>
<dbReference type="PANTHER" id="PTHR39206">
    <property type="entry name" value="SLL8004 PROTEIN"/>
    <property type="match status" value="1"/>
</dbReference>
<dbReference type="SUPFAM" id="SSF52540">
    <property type="entry name" value="P-loop containing nucleoside triphosphate hydrolases"/>
    <property type="match status" value="1"/>
</dbReference>
<dbReference type="Pfam" id="PF13671">
    <property type="entry name" value="AAA_33"/>
    <property type="match status" value="1"/>
</dbReference>
<keyword evidence="2" id="KW-1185">Reference proteome</keyword>
<dbReference type="Proteomes" id="UP000437736">
    <property type="component" value="Unassembled WGS sequence"/>
</dbReference>
<evidence type="ECO:0000313" key="1">
    <source>
        <dbReference type="EMBL" id="MST31963.1"/>
    </source>
</evidence>
<accession>A0ABW9QR47</accession>
<comment type="caution">
    <text evidence="1">The sequence shown here is derived from an EMBL/GenBank/DDBJ whole genome shotgun (WGS) entry which is preliminary data.</text>
</comment>
<dbReference type="Gene3D" id="3.40.50.300">
    <property type="entry name" value="P-loop containing nucleotide triphosphate hydrolases"/>
    <property type="match status" value="1"/>
</dbReference>
<dbReference type="InterPro" id="IPR027417">
    <property type="entry name" value="P-loop_NTPase"/>
</dbReference>
<gene>
    <name evidence="1" type="ORF">GHK86_04380</name>
</gene>